<reference evidence="4" key="1">
    <citation type="journal article" date="2019" name="Sci. Rep.">
        <title>Draft genome of Tanacetum cinerariifolium, the natural source of mosquito coil.</title>
        <authorList>
            <person name="Yamashiro T."/>
            <person name="Shiraishi A."/>
            <person name="Satake H."/>
            <person name="Nakayama K."/>
        </authorList>
    </citation>
    <scope>NUCLEOTIDE SEQUENCE</scope>
</reference>
<dbReference type="GO" id="GO:0003964">
    <property type="term" value="F:RNA-directed DNA polymerase activity"/>
    <property type="evidence" value="ECO:0007669"/>
    <property type="project" value="UniProtKB-KW"/>
</dbReference>
<dbReference type="AlphaFoldDB" id="A0A699GVI1"/>
<feature type="coiled-coil region" evidence="1">
    <location>
        <begin position="531"/>
        <end position="558"/>
    </location>
</feature>
<keyword evidence="4" id="KW-0808">Transferase</keyword>
<feature type="compositionally biased region" description="Low complexity" evidence="2">
    <location>
        <begin position="236"/>
        <end position="260"/>
    </location>
</feature>
<dbReference type="EMBL" id="BKCJ010061547">
    <property type="protein sequence ID" value="GEW51277.1"/>
    <property type="molecule type" value="Genomic_DNA"/>
</dbReference>
<evidence type="ECO:0000256" key="2">
    <source>
        <dbReference type="SAM" id="MobiDB-lite"/>
    </source>
</evidence>
<dbReference type="InterPro" id="IPR005162">
    <property type="entry name" value="Retrotrans_gag_dom"/>
</dbReference>
<comment type="caution">
    <text evidence="4">The sequence shown here is derived from an EMBL/GenBank/DDBJ whole genome shotgun (WGS) entry which is preliminary data.</text>
</comment>
<organism evidence="4">
    <name type="scientific">Tanacetum cinerariifolium</name>
    <name type="common">Dalmatian daisy</name>
    <name type="synonym">Chrysanthemum cinerariifolium</name>
    <dbReference type="NCBI Taxonomy" id="118510"/>
    <lineage>
        <taxon>Eukaryota</taxon>
        <taxon>Viridiplantae</taxon>
        <taxon>Streptophyta</taxon>
        <taxon>Embryophyta</taxon>
        <taxon>Tracheophyta</taxon>
        <taxon>Spermatophyta</taxon>
        <taxon>Magnoliopsida</taxon>
        <taxon>eudicotyledons</taxon>
        <taxon>Gunneridae</taxon>
        <taxon>Pentapetalae</taxon>
        <taxon>asterids</taxon>
        <taxon>campanulids</taxon>
        <taxon>Asterales</taxon>
        <taxon>Asteraceae</taxon>
        <taxon>Asteroideae</taxon>
        <taxon>Anthemideae</taxon>
        <taxon>Anthemidinae</taxon>
        <taxon>Tanacetum</taxon>
    </lineage>
</organism>
<accession>A0A699GVI1</accession>
<evidence type="ECO:0000256" key="1">
    <source>
        <dbReference type="SAM" id="Coils"/>
    </source>
</evidence>
<name>A0A699GVI1_TANCI</name>
<feature type="region of interest" description="Disordered" evidence="2">
    <location>
        <begin position="223"/>
        <end position="260"/>
    </location>
</feature>
<protein>
    <submittedName>
        <fullName evidence="4">Reverse transcriptase domain-containing protein</fullName>
    </submittedName>
</protein>
<dbReference type="Pfam" id="PF03732">
    <property type="entry name" value="Retrotrans_gag"/>
    <property type="match status" value="1"/>
</dbReference>
<gene>
    <name evidence="4" type="ORF">Tci_223253</name>
</gene>
<proteinExistence type="predicted"/>
<evidence type="ECO:0000313" key="4">
    <source>
        <dbReference type="EMBL" id="GEW51277.1"/>
    </source>
</evidence>
<dbReference type="PANTHER" id="PTHR33223:SF11">
    <property type="entry name" value="ELEMENT PROTEIN, PUTATIVE-RELATED"/>
    <property type="match status" value="1"/>
</dbReference>
<keyword evidence="4" id="KW-0548">Nucleotidyltransferase</keyword>
<keyword evidence="1" id="KW-0175">Coiled coil</keyword>
<feature type="domain" description="Retrotransposon gag" evidence="3">
    <location>
        <begin position="759"/>
        <end position="851"/>
    </location>
</feature>
<dbReference type="PANTHER" id="PTHR33223">
    <property type="entry name" value="CCHC-TYPE DOMAIN-CONTAINING PROTEIN"/>
    <property type="match status" value="1"/>
</dbReference>
<evidence type="ECO:0000259" key="3">
    <source>
        <dbReference type="Pfam" id="PF03732"/>
    </source>
</evidence>
<sequence length="923" mass="104850">MSSAFADTHNMVDILAKSDASEGFGQIIDFLNGSYIRHALTVNPHIYVSCIKEFWHTVTVKQSTDVTRLQALVDRKKVMISEAVIRDVLQLDDAEGINCLPNEEIFTRLARMGYEKLSTKLTFYKAFFSSKWKFLIHNILQSMSAKRTSWNEFSSTMASAVICLSTGRKFNFSKYIFDSLVRNVDSSSKFYMYPRIGKGFSRVETPLFEGMLVVRENVEDVHNVSLSSPTPPPQPSQDFPSTSQAQSSPQQPQSSTSAQPQGADFLMSLLQTVLDACAVLTLRVEHLEHDKEAQTLEILKLKTWVKKLERVNKGRMIVKLDRGEGVELMSEKEKTKEVMDIVDDAQVEGRQAGNQAEIYQIDLDHPSKVLSMQEDDSKVQEAVEVVTTAKLITEVVNAASTSVSTASTIIPTAKPTVPAATPTVVPDKGKGIMIKEPNPIKKKDQVELDEEYRRKLHEELNKETDWDMAIEHMKQKAKEDKTVQRYQVMKKRPQTEAHARKNMMIYLKNTAGFKLDYFKGLSYDDIRPIFKAKFNTNLEFLLKSNEQIEEEEERAIASINETPAQKVPVVDYQVMMLNNKPRYKIIKADGTHQLYVSFITMLKNFDREDLETLWSIVKERFSTSKPNNFSDEYLLTTLKTMFGRPDGQDNCYKDAAKLKLKLLMINAADSKTPTATIADMRTMSELLQVPTEGYGDAIVIPAILAENFELKVGLLTVVTSSKFHGFERDDHHSHIRWFNKITSTLKYKNVPHKAIKLILFPFCLEGATWIWLDKEPPRSIHTWEDLISKFVNYFFPPSKTTNLKNDVTNFQQRFDETFSKAWDRYIDLLRSCPHHGFSELHQIDTFYNALTQSDQDSLNAAAGGNLLNRTPRDALTIIENKSKVHTSRNKPVVSKASATTSSSTPAYLPEITALIDVVKAMLL</sequence>
<keyword evidence="4" id="KW-0695">RNA-directed DNA polymerase</keyword>